<dbReference type="EMBL" id="JAUHHV010000002">
    <property type="protein sequence ID" value="KAK1434108.1"/>
    <property type="molecule type" value="Genomic_DNA"/>
</dbReference>
<dbReference type="AlphaFoldDB" id="A0AAD8L6V5"/>
<name>A0AAD8L6V5_TARER</name>
<feature type="region of interest" description="Disordered" evidence="2">
    <location>
        <begin position="198"/>
        <end position="345"/>
    </location>
</feature>
<keyword evidence="4" id="KW-1185">Reference proteome</keyword>
<gene>
    <name evidence="3" type="ORF">QVD17_11026</name>
</gene>
<dbReference type="Pfam" id="PF03398">
    <property type="entry name" value="Ist1"/>
    <property type="match status" value="1"/>
</dbReference>
<comment type="similarity">
    <text evidence="1">Belongs to the IST1 family.</text>
</comment>
<dbReference type="PANTHER" id="PTHR12161:SF88">
    <property type="entry name" value="REGULATOR OF VPS4 ACTIVITY IN THE MVB PATHWAY PROTEIN"/>
    <property type="match status" value="1"/>
</dbReference>
<dbReference type="Gene3D" id="1.20.1260.60">
    <property type="entry name" value="Vacuolar protein sorting-associated protein Ist1"/>
    <property type="match status" value="1"/>
</dbReference>
<dbReference type="InterPro" id="IPR042277">
    <property type="entry name" value="IST1-like"/>
</dbReference>
<evidence type="ECO:0000256" key="2">
    <source>
        <dbReference type="SAM" id="MobiDB-lite"/>
    </source>
</evidence>
<organism evidence="3 4">
    <name type="scientific">Tagetes erecta</name>
    <name type="common">African marigold</name>
    <dbReference type="NCBI Taxonomy" id="13708"/>
    <lineage>
        <taxon>Eukaryota</taxon>
        <taxon>Viridiplantae</taxon>
        <taxon>Streptophyta</taxon>
        <taxon>Embryophyta</taxon>
        <taxon>Tracheophyta</taxon>
        <taxon>Spermatophyta</taxon>
        <taxon>Magnoliopsida</taxon>
        <taxon>eudicotyledons</taxon>
        <taxon>Gunneridae</taxon>
        <taxon>Pentapetalae</taxon>
        <taxon>asterids</taxon>
        <taxon>campanulids</taxon>
        <taxon>Asterales</taxon>
        <taxon>Asteraceae</taxon>
        <taxon>Asteroideae</taxon>
        <taxon>Heliantheae alliance</taxon>
        <taxon>Tageteae</taxon>
        <taxon>Tagetes</taxon>
    </lineage>
</organism>
<evidence type="ECO:0000256" key="1">
    <source>
        <dbReference type="ARBA" id="ARBA00005536"/>
    </source>
</evidence>
<proteinExistence type="inferred from homology"/>
<dbReference type="PANTHER" id="PTHR12161">
    <property type="entry name" value="IST1 FAMILY MEMBER"/>
    <property type="match status" value="1"/>
</dbReference>
<protein>
    <recommendedName>
        <fullName evidence="5">IST1 homolog</fullName>
    </recommendedName>
</protein>
<dbReference type="FunFam" id="1.20.1260.60:FF:000002">
    <property type="entry name" value="Vacuolar protein sorting-associated protein IST1"/>
    <property type="match status" value="1"/>
</dbReference>
<accession>A0AAD8L6V5</accession>
<evidence type="ECO:0000313" key="3">
    <source>
        <dbReference type="EMBL" id="KAK1434108.1"/>
    </source>
</evidence>
<sequence length="493" mass="55918">MFDAILKSKFYSKCKAEMKLTMKRIEIIRRKRNAMQKFLRNDVADLLKTGLDSNAYERVGQLYADQNLSWCYEFVEQSCLFILSQLSAMSKQRECPEECKQAISTLMFAAARFADLPELRELRALFVERYGDHLEPYVNQEFVKNLKADAPSKHIKLHMMQEIAAEYGINWDSKALEQKLYKPPPFVQDWSQYTNARTNEKEDHTFKTSLRYKPRDEVETKEGEKHKNPTIGTTLPYKSRAEIETKKEEKRDHGRLSPCWSSNNSSSSDSATSADDSASEDIPQGSKFQEIRSMASPYIKTESTKKSSIPNTLQSDIPQGRKCNTLRSMGPPYTKPDLSKKTGGSNAIDANLESEEETEDINKPVLRTMWTRRPLKPATGSYCGTNEVLKTSTKLSNGENKFPGYDHRDEQEKKMDKLLLHYSRKPSHIPAPPKRIGSLPAEPVAAGGAAVDERKGLSRAATYHPETGLGHVHPKLPDYDDFVARLAAFRASS</sequence>
<comment type="caution">
    <text evidence="3">The sequence shown here is derived from an EMBL/GenBank/DDBJ whole genome shotgun (WGS) entry which is preliminary data.</text>
</comment>
<feature type="compositionally biased region" description="Basic and acidic residues" evidence="2">
    <location>
        <begin position="239"/>
        <end position="255"/>
    </location>
</feature>
<evidence type="ECO:0000313" key="4">
    <source>
        <dbReference type="Proteomes" id="UP001229421"/>
    </source>
</evidence>
<evidence type="ECO:0008006" key="5">
    <source>
        <dbReference type="Google" id="ProtNLM"/>
    </source>
</evidence>
<feature type="compositionally biased region" description="Low complexity" evidence="2">
    <location>
        <begin position="261"/>
        <end position="276"/>
    </location>
</feature>
<reference evidence="3" key="1">
    <citation type="journal article" date="2023" name="bioRxiv">
        <title>Improved chromosome-level genome assembly for marigold (Tagetes erecta).</title>
        <authorList>
            <person name="Jiang F."/>
            <person name="Yuan L."/>
            <person name="Wang S."/>
            <person name="Wang H."/>
            <person name="Xu D."/>
            <person name="Wang A."/>
            <person name="Fan W."/>
        </authorList>
    </citation>
    <scope>NUCLEOTIDE SEQUENCE</scope>
    <source>
        <strain evidence="3">WSJ</strain>
        <tissue evidence="3">Leaf</tissue>
    </source>
</reference>
<dbReference type="Proteomes" id="UP001229421">
    <property type="component" value="Unassembled WGS sequence"/>
</dbReference>
<dbReference type="InterPro" id="IPR005061">
    <property type="entry name" value="Ist1"/>
</dbReference>
<feature type="compositionally biased region" description="Polar residues" evidence="2">
    <location>
        <begin position="306"/>
        <end position="317"/>
    </location>
</feature>
<feature type="compositionally biased region" description="Basic and acidic residues" evidence="2">
    <location>
        <begin position="213"/>
        <end position="227"/>
    </location>
</feature>
<dbReference type="GO" id="GO:0015031">
    <property type="term" value="P:protein transport"/>
    <property type="evidence" value="ECO:0007669"/>
    <property type="project" value="InterPro"/>
</dbReference>